<name>A0A3P3VYV6_9MICO</name>
<feature type="compositionally biased region" description="Gly residues" evidence="1">
    <location>
        <begin position="1"/>
        <end position="10"/>
    </location>
</feature>
<feature type="compositionally biased region" description="Low complexity" evidence="1">
    <location>
        <begin position="95"/>
        <end position="113"/>
    </location>
</feature>
<gene>
    <name evidence="4" type="ORF">EG850_08205</name>
</gene>
<dbReference type="EMBL" id="RQVS01000008">
    <property type="protein sequence ID" value="RRJ86619.1"/>
    <property type="molecule type" value="Genomic_DNA"/>
</dbReference>
<evidence type="ECO:0000256" key="1">
    <source>
        <dbReference type="SAM" id="MobiDB-lite"/>
    </source>
</evidence>
<dbReference type="Proteomes" id="UP000274391">
    <property type="component" value="Unassembled WGS sequence"/>
</dbReference>
<feature type="domain" description="DUF4333" evidence="3">
    <location>
        <begin position="197"/>
        <end position="265"/>
    </location>
</feature>
<reference evidence="4 5" key="1">
    <citation type="submission" date="2018-11" db="EMBL/GenBank/DDBJ databases">
        <title>YIM 102482-1 draft genome.</title>
        <authorList>
            <person name="Li G."/>
            <person name="Jiang Y."/>
        </authorList>
    </citation>
    <scope>NUCLEOTIDE SEQUENCE [LARGE SCALE GENOMIC DNA]</scope>
    <source>
        <strain evidence="4 5">YIM 102482-1</strain>
    </source>
</reference>
<keyword evidence="2" id="KW-0472">Membrane</keyword>
<protein>
    <submittedName>
        <fullName evidence="4">DUF4333 domain-containing protein</fullName>
    </submittedName>
</protein>
<feature type="compositionally biased region" description="Polar residues" evidence="1">
    <location>
        <begin position="72"/>
        <end position="94"/>
    </location>
</feature>
<dbReference type="InterPro" id="IPR025637">
    <property type="entry name" value="DUF4333"/>
</dbReference>
<keyword evidence="2" id="KW-1133">Transmembrane helix</keyword>
<evidence type="ECO:0000256" key="2">
    <source>
        <dbReference type="SAM" id="Phobius"/>
    </source>
</evidence>
<evidence type="ECO:0000313" key="4">
    <source>
        <dbReference type="EMBL" id="RRJ86619.1"/>
    </source>
</evidence>
<comment type="caution">
    <text evidence="4">The sequence shown here is derived from an EMBL/GenBank/DDBJ whole genome shotgun (WGS) entry which is preliminary data.</text>
</comment>
<dbReference type="Pfam" id="PF14230">
    <property type="entry name" value="DUF4333"/>
    <property type="match status" value="1"/>
</dbReference>
<sequence>MNSNESGGGETPRTPGTHSWNGSLRPDAAGQTGQARQTSSASSASSAGQSKQPGQSAQPEQAPGASPYRPATPSQSSAPRHSATPSHQGSWQSMPTSPAAPGQPQAPRPQQSPLGGSSAPSIPATPQYGRPQAPGAGSYSPQRPTASPLGGTSTTQYGQPPVASYQPTSSSKKKKSGRGAIVMLSLLLPIGIALGGVAGYFLAHQINSLDEAKVESKVAQVLREDFGMSDLATVNCPAWVKVEQGASFQCEFEYAGTMQTVTVTQGAQSGQLVVGAPSAN</sequence>
<accession>A0A3P3VYV6</accession>
<dbReference type="AlphaFoldDB" id="A0A3P3VYV6"/>
<keyword evidence="2" id="KW-0812">Transmembrane</keyword>
<proteinExistence type="predicted"/>
<keyword evidence="5" id="KW-1185">Reference proteome</keyword>
<evidence type="ECO:0000313" key="5">
    <source>
        <dbReference type="Proteomes" id="UP000274391"/>
    </source>
</evidence>
<feature type="compositionally biased region" description="Polar residues" evidence="1">
    <location>
        <begin position="139"/>
        <end position="158"/>
    </location>
</feature>
<feature type="compositionally biased region" description="Low complexity" evidence="1">
    <location>
        <begin position="31"/>
        <end position="58"/>
    </location>
</feature>
<dbReference type="OrthoDB" id="5150355at2"/>
<feature type="transmembrane region" description="Helical" evidence="2">
    <location>
        <begin position="180"/>
        <end position="203"/>
    </location>
</feature>
<dbReference type="RefSeq" id="WP_124972383.1">
    <property type="nucleotide sequence ID" value="NZ_RQVS01000008.1"/>
</dbReference>
<organism evidence="4 5">
    <name type="scientific">Gulosibacter macacae</name>
    <dbReference type="NCBI Taxonomy" id="2488791"/>
    <lineage>
        <taxon>Bacteria</taxon>
        <taxon>Bacillati</taxon>
        <taxon>Actinomycetota</taxon>
        <taxon>Actinomycetes</taxon>
        <taxon>Micrococcales</taxon>
        <taxon>Microbacteriaceae</taxon>
        <taxon>Gulosibacter</taxon>
    </lineage>
</organism>
<evidence type="ECO:0000259" key="3">
    <source>
        <dbReference type="Pfam" id="PF14230"/>
    </source>
</evidence>
<feature type="region of interest" description="Disordered" evidence="1">
    <location>
        <begin position="1"/>
        <end position="176"/>
    </location>
</feature>